<dbReference type="EMBL" id="CP000552">
    <property type="protein sequence ID" value="ABM72176.1"/>
    <property type="molecule type" value="Genomic_DNA"/>
</dbReference>
<sequence>MYLEKTRQKIAEILNAEIEDIIFTSGSSESTSIVFSNLSDRYKRGRVVISKVEHQATIISANKLKRKGWDIYEWPVNHDGIINISEVDEVIKNNTNLVSIIWGQSEIGSLQPVQLIGTKCKELDILFHIDGTQILSNGIFNWKELKCDLLSLSAHKFGGPKGIGLLLTNSKSRSFLKNKDISLTQEYQIRQGTTPLPLIAGMYQSIKNIKGRISFSSDKTVFDLNKNEILKNYFISKINNIPNIKITGSYTQRLPNHISFILFNSQREPIKAYKVINYMSDNNVEISSGSACSSSSGKPSQILENMGYDSNQLYSNIRVSLGSMNKKSDLDRLFELIQNCIKKF</sequence>
<dbReference type="GO" id="GO:0008483">
    <property type="term" value="F:transaminase activity"/>
    <property type="evidence" value="ECO:0007669"/>
    <property type="project" value="UniProtKB-KW"/>
</dbReference>
<keyword evidence="5" id="KW-0479">Metal-binding</keyword>
<protein>
    <recommendedName>
        <fullName evidence="3">cysteine desulfurase</fullName>
        <ecNumber evidence="3">2.8.1.7</ecNumber>
    </recommendedName>
</protein>
<dbReference type="InterPro" id="IPR015422">
    <property type="entry name" value="PyrdxlP-dep_Trfase_small"/>
</dbReference>
<dbReference type="PANTHER" id="PTHR11601:SF34">
    <property type="entry name" value="CYSTEINE DESULFURASE"/>
    <property type="match status" value="1"/>
</dbReference>
<evidence type="ECO:0000256" key="3">
    <source>
        <dbReference type="ARBA" id="ARBA00012239"/>
    </source>
</evidence>
<comment type="similarity">
    <text evidence="2">Belongs to the class-V pyridoxal-phosphate-dependent aminotransferase family. NifS/IscS subfamily.</text>
</comment>
<dbReference type="HOGENOM" id="CLU_003433_0_0_3"/>
<evidence type="ECO:0000259" key="11">
    <source>
        <dbReference type="Pfam" id="PF00266"/>
    </source>
</evidence>
<dbReference type="GO" id="GO:0051536">
    <property type="term" value="F:iron-sulfur cluster binding"/>
    <property type="evidence" value="ECO:0007669"/>
    <property type="project" value="UniProtKB-KW"/>
</dbReference>
<dbReference type="EC" id="2.8.1.7" evidence="3"/>
<keyword evidence="8" id="KW-0411">Iron-sulfur</keyword>
<name>A2BWL5_PROM5</name>
<dbReference type="GO" id="GO:0046872">
    <property type="term" value="F:metal ion binding"/>
    <property type="evidence" value="ECO:0007669"/>
    <property type="project" value="UniProtKB-KW"/>
</dbReference>
<keyword evidence="7" id="KW-0408">Iron</keyword>
<dbReference type="PROSITE" id="PS00595">
    <property type="entry name" value="AA_TRANSFER_CLASS_5"/>
    <property type="match status" value="1"/>
</dbReference>
<evidence type="ECO:0000256" key="10">
    <source>
        <dbReference type="RuleBase" id="RU004504"/>
    </source>
</evidence>
<dbReference type="Proteomes" id="UP000001589">
    <property type="component" value="Chromosome"/>
</dbReference>
<keyword evidence="6" id="KW-0663">Pyridoxal phosphate</keyword>
<evidence type="ECO:0000256" key="8">
    <source>
        <dbReference type="ARBA" id="ARBA00023014"/>
    </source>
</evidence>
<keyword evidence="12" id="KW-0032">Aminotransferase</keyword>
<feature type="domain" description="Aminotransferase class V" evidence="11">
    <location>
        <begin position="3"/>
        <end position="333"/>
    </location>
</feature>
<dbReference type="STRING" id="167542.P9515_09691"/>
<keyword evidence="4 12" id="KW-0808">Transferase</keyword>
<dbReference type="InterPro" id="IPR000192">
    <property type="entry name" value="Aminotrans_V_dom"/>
</dbReference>
<evidence type="ECO:0000256" key="7">
    <source>
        <dbReference type="ARBA" id="ARBA00023004"/>
    </source>
</evidence>
<proteinExistence type="inferred from homology"/>
<dbReference type="InterPro" id="IPR015421">
    <property type="entry name" value="PyrdxlP-dep_Trfase_major"/>
</dbReference>
<evidence type="ECO:0000313" key="13">
    <source>
        <dbReference type="Proteomes" id="UP000001589"/>
    </source>
</evidence>
<comment type="catalytic activity">
    <reaction evidence="9">
        <text>(sulfur carrier)-H + L-cysteine = (sulfur carrier)-SH + L-alanine</text>
        <dbReference type="Rhea" id="RHEA:43892"/>
        <dbReference type="Rhea" id="RHEA-COMP:14737"/>
        <dbReference type="Rhea" id="RHEA-COMP:14739"/>
        <dbReference type="ChEBI" id="CHEBI:29917"/>
        <dbReference type="ChEBI" id="CHEBI:35235"/>
        <dbReference type="ChEBI" id="CHEBI:57972"/>
        <dbReference type="ChEBI" id="CHEBI:64428"/>
        <dbReference type="EC" id="2.8.1.7"/>
    </reaction>
</comment>
<dbReference type="InterPro" id="IPR020578">
    <property type="entry name" value="Aminotrans_V_PyrdxlP_BS"/>
</dbReference>
<dbReference type="eggNOG" id="COG1104">
    <property type="taxonomic scope" value="Bacteria"/>
</dbReference>
<dbReference type="InterPro" id="IPR016454">
    <property type="entry name" value="Cysteine_dSase"/>
</dbReference>
<dbReference type="PIRSF" id="PIRSF005572">
    <property type="entry name" value="NifS"/>
    <property type="match status" value="1"/>
</dbReference>
<evidence type="ECO:0000256" key="4">
    <source>
        <dbReference type="ARBA" id="ARBA00022679"/>
    </source>
</evidence>
<organism evidence="12 13">
    <name type="scientific">Prochlorococcus marinus (strain MIT 9515)</name>
    <dbReference type="NCBI Taxonomy" id="167542"/>
    <lineage>
        <taxon>Bacteria</taxon>
        <taxon>Bacillati</taxon>
        <taxon>Cyanobacteriota</taxon>
        <taxon>Cyanophyceae</taxon>
        <taxon>Synechococcales</taxon>
        <taxon>Prochlorococcaceae</taxon>
        <taxon>Prochlorococcus</taxon>
    </lineage>
</organism>
<dbReference type="KEGG" id="pmc:P9515_09691"/>
<dbReference type="SUPFAM" id="SSF53383">
    <property type="entry name" value="PLP-dependent transferases"/>
    <property type="match status" value="1"/>
</dbReference>
<gene>
    <name evidence="12" type="ordered locus">P9515_09691</name>
</gene>
<dbReference type="InterPro" id="IPR015424">
    <property type="entry name" value="PyrdxlP-dep_Trfase"/>
</dbReference>
<evidence type="ECO:0000256" key="5">
    <source>
        <dbReference type="ARBA" id="ARBA00022723"/>
    </source>
</evidence>
<dbReference type="Gene3D" id="3.40.640.10">
    <property type="entry name" value="Type I PLP-dependent aspartate aminotransferase-like (Major domain)"/>
    <property type="match status" value="1"/>
</dbReference>
<evidence type="ECO:0000256" key="6">
    <source>
        <dbReference type="ARBA" id="ARBA00022898"/>
    </source>
</evidence>
<accession>A2BWL5</accession>
<dbReference type="Gene3D" id="3.90.1150.10">
    <property type="entry name" value="Aspartate Aminotransferase, domain 1"/>
    <property type="match status" value="1"/>
</dbReference>
<evidence type="ECO:0000256" key="2">
    <source>
        <dbReference type="ARBA" id="ARBA00006490"/>
    </source>
</evidence>
<reference evidence="12 13" key="1">
    <citation type="journal article" date="2007" name="PLoS Genet.">
        <title>Patterns and implications of gene gain and loss in the evolution of Prochlorococcus.</title>
        <authorList>
            <person name="Kettler G.C."/>
            <person name="Martiny A.C."/>
            <person name="Huang K."/>
            <person name="Zucker J."/>
            <person name="Coleman M.L."/>
            <person name="Rodrigue S."/>
            <person name="Chen F."/>
            <person name="Lapidus A."/>
            <person name="Ferriera S."/>
            <person name="Johnson J."/>
            <person name="Steglich C."/>
            <person name="Church G.M."/>
            <person name="Richardson P."/>
            <person name="Chisholm S.W."/>
        </authorList>
    </citation>
    <scope>NUCLEOTIDE SEQUENCE [LARGE SCALE GENOMIC DNA]</scope>
    <source>
        <strain evidence="12 13">MIT 9515</strain>
    </source>
</reference>
<dbReference type="AlphaFoldDB" id="A2BWL5"/>
<evidence type="ECO:0000256" key="9">
    <source>
        <dbReference type="ARBA" id="ARBA00050776"/>
    </source>
</evidence>
<comment type="cofactor">
    <cofactor evidence="1 10">
        <name>pyridoxal 5'-phosphate</name>
        <dbReference type="ChEBI" id="CHEBI:597326"/>
    </cofactor>
</comment>
<evidence type="ECO:0000313" key="12">
    <source>
        <dbReference type="EMBL" id="ABM72176.1"/>
    </source>
</evidence>
<dbReference type="Pfam" id="PF00266">
    <property type="entry name" value="Aminotran_5"/>
    <property type="match status" value="1"/>
</dbReference>
<dbReference type="GO" id="GO:0031071">
    <property type="term" value="F:cysteine desulfurase activity"/>
    <property type="evidence" value="ECO:0007669"/>
    <property type="project" value="UniProtKB-EC"/>
</dbReference>
<dbReference type="PANTHER" id="PTHR11601">
    <property type="entry name" value="CYSTEINE DESULFURYLASE FAMILY MEMBER"/>
    <property type="match status" value="1"/>
</dbReference>
<evidence type="ECO:0000256" key="1">
    <source>
        <dbReference type="ARBA" id="ARBA00001933"/>
    </source>
</evidence>